<dbReference type="Gene3D" id="1.10.630.10">
    <property type="entry name" value="Cytochrome P450"/>
    <property type="match status" value="1"/>
</dbReference>
<dbReference type="PRINTS" id="PR00385">
    <property type="entry name" value="P450"/>
</dbReference>
<organism evidence="6 7">
    <name type="scientific">Aureobasidium melanogenum (strain CBS 110374)</name>
    <name type="common">Aureobasidium pullulans var. melanogenum</name>
    <dbReference type="NCBI Taxonomy" id="1043003"/>
    <lineage>
        <taxon>Eukaryota</taxon>
        <taxon>Fungi</taxon>
        <taxon>Dikarya</taxon>
        <taxon>Ascomycota</taxon>
        <taxon>Pezizomycotina</taxon>
        <taxon>Dothideomycetes</taxon>
        <taxon>Dothideomycetidae</taxon>
        <taxon>Dothideales</taxon>
        <taxon>Saccotheciaceae</taxon>
        <taxon>Aureobasidium</taxon>
    </lineage>
</organism>
<dbReference type="PROSITE" id="PS00086">
    <property type="entry name" value="CYTOCHROME_P450"/>
    <property type="match status" value="1"/>
</dbReference>
<dbReference type="InterPro" id="IPR017972">
    <property type="entry name" value="Cyt_P450_CS"/>
</dbReference>
<dbReference type="PANTHER" id="PTHR24305:SF156">
    <property type="entry name" value="P450, PUTATIVE (EUROFUNG)-RELATED"/>
    <property type="match status" value="1"/>
</dbReference>
<name>A0A074WFK2_AURM1</name>
<dbReference type="AlphaFoldDB" id="A0A074WFK2"/>
<gene>
    <name evidence="6" type="ORF">M437DRAFT_52201</name>
</gene>
<proteinExistence type="inferred from homology"/>
<evidence type="ECO:0000256" key="4">
    <source>
        <dbReference type="PIRSR" id="PIRSR602401-1"/>
    </source>
</evidence>
<dbReference type="GO" id="GO:0005506">
    <property type="term" value="F:iron ion binding"/>
    <property type="evidence" value="ECO:0007669"/>
    <property type="project" value="InterPro"/>
</dbReference>
<evidence type="ECO:0000313" key="7">
    <source>
        <dbReference type="Proteomes" id="UP000030672"/>
    </source>
</evidence>
<comment type="similarity">
    <text evidence="5">Belongs to the cytochrome P450 family.</text>
</comment>
<protein>
    <submittedName>
        <fullName evidence="6">Cytochrome P450 oxidoreductase</fullName>
    </submittedName>
</protein>
<evidence type="ECO:0000256" key="1">
    <source>
        <dbReference type="ARBA" id="ARBA00001971"/>
    </source>
</evidence>
<dbReference type="InterPro" id="IPR001128">
    <property type="entry name" value="Cyt_P450"/>
</dbReference>
<dbReference type="InterPro" id="IPR002401">
    <property type="entry name" value="Cyt_P450_E_grp-I"/>
</dbReference>
<dbReference type="CDD" id="cd11062">
    <property type="entry name" value="CYP58-like"/>
    <property type="match status" value="1"/>
</dbReference>
<keyword evidence="3 4" id="KW-0408">Iron</keyword>
<evidence type="ECO:0000256" key="5">
    <source>
        <dbReference type="RuleBase" id="RU000461"/>
    </source>
</evidence>
<evidence type="ECO:0000256" key="3">
    <source>
        <dbReference type="ARBA" id="ARBA00023004"/>
    </source>
</evidence>
<dbReference type="EMBL" id="KL584838">
    <property type="protein sequence ID" value="KEQ61271.1"/>
    <property type="molecule type" value="Genomic_DNA"/>
</dbReference>
<reference evidence="6 7" key="1">
    <citation type="journal article" date="2014" name="BMC Genomics">
        <title>Genome sequencing of four Aureobasidium pullulans varieties: biotechnological potential, stress tolerance, and description of new species.</title>
        <authorList>
            <person name="Gostin Ar C."/>
            <person name="Ohm R.A."/>
            <person name="Kogej T."/>
            <person name="Sonjak S."/>
            <person name="Turk M."/>
            <person name="Zajc J."/>
            <person name="Zalar P."/>
            <person name="Grube M."/>
            <person name="Sun H."/>
            <person name="Han J."/>
            <person name="Sharma A."/>
            <person name="Chiniquy J."/>
            <person name="Ngan C.Y."/>
            <person name="Lipzen A."/>
            <person name="Barry K."/>
            <person name="Grigoriev I.V."/>
            <person name="Gunde-Cimerman N."/>
        </authorList>
    </citation>
    <scope>NUCLEOTIDE SEQUENCE [LARGE SCALE GENOMIC DNA]</scope>
    <source>
        <strain evidence="6 7">CBS 110374</strain>
    </source>
</reference>
<dbReference type="Pfam" id="PF00067">
    <property type="entry name" value="p450"/>
    <property type="match status" value="1"/>
</dbReference>
<evidence type="ECO:0000256" key="2">
    <source>
        <dbReference type="ARBA" id="ARBA00022723"/>
    </source>
</evidence>
<dbReference type="GeneID" id="63915688"/>
<comment type="cofactor">
    <cofactor evidence="1 4">
        <name>heme</name>
        <dbReference type="ChEBI" id="CHEBI:30413"/>
    </cofactor>
</comment>
<keyword evidence="5" id="KW-0560">Oxidoreductase</keyword>
<keyword evidence="2 4" id="KW-0479">Metal-binding</keyword>
<dbReference type="GO" id="GO:0004497">
    <property type="term" value="F:monooxygenase activity"/>
    <property type="evidence" value="ECO:0007669"/>
    <property type="project" value="UniProtKB-KW"/>
</dbReference>
<dbReference type="InterPro" id="IPR050121">
    <property type="entry name" value="Cytochrome_P450_monoxygenase"/>
</dbReference>
<dbReference type="SUPFAM" id="SSF48264">
    <property type="entry name" value="Cytochrome P450"/>
    <property type="match status" value="1"/>
</dbReference>
<dbReference type="Proteomes" id="UP000030672">
    <property type="component" value="Unassembled WGS sequence"/>
</dbReference>
<dbReference type="PANTHER" id="PTHR24305">
    <property type="entry name" value="CYTOCHROME P450"/>
    <property type="match status" value="1"/>
</dbReference>
<dbReference type="PRINTS" id="PR00463">
    <property type="entry name" value="EP450I"/>
</dbReference>
<dbReference type="HOGENOM" id="CLU_001570_14_2_1"/>
<feature type="binding site" description="axial binding residue" evidence="4">
    <location>
        <position position="451"/>
    </location>
    <ligand>
        <name>heme</name>
        <dbReference type="ChEBI" id="CHEBI:30413"/>
    </ligand>
    <ligandPart>
        <name>Fe</name>
        <dbReference type="ChEBI" id="CHEBI:18248"/>
    </ligandPart>
</feature>
<evidence type="ECO:0000313" key="6">
    <source>
        <dbReference type="EMBL" id="KEQ61271.1"/>
    </source>
</evidence>
<keyword evidence="4 5" id="KW-0349">Heme</keyword>
<dbReference type="RefSeq" id="XP_040878294.1">
    <property type="nucleotide sequence ID" value="XM_041022315.1"/>
</dbReference>
<dbReference type="InterPro" id="IPR036396">
    <property type="entry name" value="Cyt_P450_sf"/>
</dbReference>
<dbReference type="GO" id="GO:0020037">
    <property type="term" value="F:heme binding"/>
    <property type="evidence" value="ECO:0007669"/>
    <property type="project" value="InterPro"/>
</dbReference>
<accession>A0A074WFK2</accession>
<dbReference type="GO" id="GO:0016705">
    <property type="term" value="F:oxidoreductase activity, acting on paired donors, with incorporation or reduction of molecular oxygen"/>
    <property type="evidence" value="ECO:0007669"/>
    <property type="project" value="InterPro"/>
</dbReference>
<dbReference type="STRING" id="1043003.A0A074WFK2"/>
<keyword evidence="7" id="KW-1185">Reference proteome</keyword>
<keyword evidence="5" id="KW-0503">Monooxygenase</keyword>
<sequence length="512" mass="56497">MVLLSLIGSASLTSIILVGLCFGATTLAFYRLFKHPITKIPGPTICCLTSLWMHYHIYIGDEATRITELHKIYGPVVRVAPNEVCIADGAAIAPIYVEKGGFPKAECYRNFDIDGFASLFSETFKQIRAPKAKSVMPLFSTTNIRKSEQLLTAAVGQFVARLRRERSKSILVDGNVDILVLTRGLAIDAVSSYLFGKSYGALDEDVEQRSAKSTDGKSNLSAGKFVDAFVGVGRFFYLPNWIFLLTELLSEKLYGTQETEESMSNVDRFVTGVVKEAQAGDGSFPGCMLQAGLTPKEVAAQCKDLLFAGTDSTGMNLATFCWQLARNPDVYTVLRSEITDAHAKNPSGFDPMTLPYLRACVREALRLSMANPTRLPRVVPSLGWTFHSEGQAHHFPAGTIVSVQMLTLHHNPTIFKDPYSFRPERWLDTPKEALQLMLRDFIPFGAGSRQCIARNLATLELTLAGEALIADGVLEGARVVHDKLNLIEWFNSHVKGDSIMLNWQPDNSKQCL</sequence>